<evidence type="ECO:0000313" key="1">
    <source>
        <dbReference type="EMBL" id="GAJ46334.1"/>
    </source>
</evidence>
<comment type="caution">
    <text evidence="1">The sequence shown here is derived from an EMBL/GenBank/DDBJ whole genome shotgun (WGS) entry which is preliminary data.</text>
</comment>
<accession>A0A023DY90</accession>
<dbReference type="Proteomes" id="UP000024842">
    <property type="component" value="Unassembled WGS sequence"/>
</dbReference>
<reference evidence="1 2" key="1">
    <citation type="journal article" date="2014" name="FEMS Microbiol. Lett.">
        <title>Draft genome sequences of three Holospora species (Holospora obtusa, Holospora undulata, and Holospora elegans), endonuclear symbiotic bacteria of the ciliate Paramecium caudatum.</title>
        <authorList>
            <person name="Dohra H."/>
            <person name="Tanaka K."/>
            <person name="Suzuki T."/>
            <person name="Fujishima M."/>
            <person name="Suzuki H."/>
        </authorList>
    </citation>
    <scope>NUCLEOTIDE SEQUENCE [LARGE SCALE GENOMIC DNA]</scope>
    <source>
        <strain evidence="1 2">E1</strain>
    </source>
</reference>
<sequence length="60" mass="6581">MASSSKLLTTQVAKEVKYQLREIGKAAKISRKLEEVISARTHGISKVTKIYDITGTTLTS</sequence>
<gene>
    <name evidence="1" type="ORF">HE1_00665</name>
</gene>
<proteinExistence type="predicted"/>
<dbReference type="EMBL" id="BAUP01000085">
    <property type="protein sequence ID" value="GAJ46334.1"/>
    <property type="molecule type" value="Genomic_DNA"/>
</dbReference>
<keyword evidence="2" id="KW-1185">Reference proteome</keyword>
<evidence type="ECO:0000313" key="2">
    <source>
        <dbReference type="Proteomes" id="UP000024842"/>
    </source>
</evidence>
<dbReference type="AlphaFoldDB" id="A0A023DY90"/>
<protein>
    <submittedName>
        <fullName evidence="1">Uncharacterized protein</fullName>
    </submittedName>
</protein>
<organism evidence="1 2">
    <name type="scientific">Holospora elegans E1</name>
    <dbReference type="NCBI Taxonomy" id="1427503"/>
    <lineage>
        <taxon>Bacteria</taxon>
        <taxon>Pseudomonadati</taxon>
        <taxon>Pseudomonadota</taxon>
        <taxon>Alphaproteobacteria</taxon>
        <taxon>Holosporales</taxon>
        <taxon>Holosporaceae</taxon>
        <taxon>Holospora</taxon>
    </lineage>
</organism>
<name>A0A023DY90_9PROT</name>